<dbReference type="Proteomes" id="UP001082703">
    <property type="component" value="Unassembled WGS sequence"/>
</dbReference>
<feature type="domain" description="HTH cro/C1-type" evidence="2">
    <location>
        <begin position="16"/>
        <end position="70"/>
    </location>
</feature>
<organism evidence="3 4">
    <name type="scientific">Caproiciproducens galactitolivorans</name>
    <dbReference type="NCBI Taxonomy" id="642589"/>
    <lineage>
        <taxon>Bacteria</taxon>
        <taxon>Bacillati</taxon>
        <taxon>Bacillota</taxon>
        <taxon>Clostridia</taxon>
        <taxon>Eubacteriales</taxon>
        <taxon>Acutalibacteraceae</taxon>
        <taxon>Caproiciproducens</taxon>
    </lineage>
</organism>
<name>A0ABT4BUK0_9FIRM</name>
<dbReference type="InterPro" id="IPR010982">
    <property type="entry name" value="Lambda_DNA-bd_dom_sf"/>
</dbReference>
<keyword evidence="4" id="KW-1185">Reference proteome</keyword>
<reference evidence="3 4" key="1">
    <citation type="submission" date="2022-11" db="EMBL/GenBank/DDBJ databases">
        <authorList>
            <person name="Caiyu Z."/>
        </authorList>
    </citation>
    <scope>NUCLEOTIDE SEQUENCE [LARGE SCALE GENOMIC DNA]</scope>
    <source>
        <strain evidence="3 4">YR-4</strain>
    </source>
</reference>
<evidence type="ECO:0000259" key="2">
    <source>
        <dbReference type="PROSITE" id="PS50943"/>
    </source>
</evidence>
<evidence type="ECO:0000313" key="4">
    <source>
        <dbReference type="Proteomes" id="UP001082703"/>
    </source>
</evidence>
<dbReference type="PROSITE" id="PS50943">
    <property type="entry name" value="HTH_CROC1"/>
    <property type="match status" value="1"/>
</dbReference>
<dbReference type="InterPro" id="IPR050807">
    <property type="entry name" value="TransReg_Diox_bact_type"/>
</dbReference>
<dbReference type="SUPFAM" id="SSF47413">
    <property type="entry name" value="lambda repressor-like DNA-binding domains"/>
    <property type="match status" value="1"/>
</dbReference>
<accession>A0ABT4BUK0</accession>
<comment type="caution">
    <text evidence="3">The sequence shown here is derived from an EMBL/GenBank/DDBJ whole genome shotgun (WGS) entry which is preliminary data.</text>
</comment>
<dbReference type="CDD" id="cd00093">
    <property type="entry name" value="HTH_XRE"/>
    <property type="match status" value="1"/>
</dbReference>
<dbReference type="SMART" id="SM00530">
    <property type="entry name" value="HTH_XRE"/>
    <property type="match status" value="1"/>
</dbReference>
<dbReference type="Pfam" id="PF01381">
    <property type="entry name" value="HTH_3"/>
    <property type="match status" value="1"/>
</dbReference>
<gene>
    <name evidence="3" type="ORF">OUY18_09845</name>
</gene>
<keyword evidence="1" id="KW-0238">DNA-binding</keyword>
<proteinExistence type="predicted"/>
<dbReference type="RefSeq" id="WP_268058608.1">
    <property type="nucleotide sequence ID" value="NZ_JAPOHA010000009.1"/>
</dbReference>
<evidence type="ECO:0000256" key="1">
    <source>
        <dbReference type="ARBA" id="ARBA00023125"/>
    </source>
</evidence>
<dbReference type="PANTHER" id="PTHR46797:SF1">
    <property type="entry name" value="METHYLPHOSPHONATE SYNTHASE"/>
    <property type="match status" value="1"/>
</dbReference>
<evidence type="ECO:0000313" key="3">
    <source>
        <dbReference type="EMBL" id="MCY1714554.1"/>
    </source>
</evidence>
<protein>
    <submittedName>
        <fullName evidence="3">Helix-turn-helix transcriptional regulator</fullName>
    </submittedName>
</protein>
<dbReference type="InterPro" id="IPR001387">
    <property type="entry name" value="Cro/C1-type_HTH"/>
</dbReference>
<dbReference type="EMBL" id="JAPOHA010000009">
    <property type="protein sequence ID" value="MCY1714554.1"/>
    <property type="molecule type" value="Genomic_DNA"/>
</dbReference>
<dbReference type="Gene3D" id="1.10.260.40">
    <property type="entry name" value="lambda repressor-like DNA-binding domains"/>
    <property type="match status" value="1"/>
</dbReference>
<dbReference type="PANTHER" id="PTHR46797">
    <property type="entry name" value="HTH-TYPE TRANSCRIPTIONAL REGULATOR"/>
    <property type="match status" value="1"/>
</dbReference>
<sequence length="117" mass="13180">MEKSKFDIMTKTANQIRYYRTAAGLSQKSLAAMAGMDPAFLGHIERCLKCPTVDTLNKISTALNITLSELLDFDHPKQETRRGEALKKITALLNQLTPEEADDLAEIVFKIVQFKKH</sequence>